<dbReference type="EMBL" id="BAAAUV010000004">
    <property type="protein sequence ID" value="GAA3205155.1"/>
    <property type="molecule type" value="Genomic_DNA"/>
</dbReference>
<reference evidence="7" key="1">
    <citation type="journal article" date="2019" name="Int. J. Syst. Evol. Microbiol.">
        <title>The Global Catalogue of Microorganisms (GCM) 10K type strain sequencing project: providing services to taxonomists for standard genome sequencing and annotation.</title>
        <authorList>
            <consortium name="The Broad Institute Genomics Platform"/>
            <consortium name="The Broad Institute Genome Sequencing Center for Infectious Disease"/>
            <person name="Wu L."/>
            <person name="Ma J."/>
        </authorList>
    </citation>
    <scope>NUCLEOTIDE SEQUENCE [LARGE SCALE GENOMIC DNA]</scope>
    <source>
        <strain evidence="7">JCM 9377</strain>
    </source>
</reference>
<dbReference type="SUPFAM" id="SSF48498">
    <property type="entry name" value="Tetracyclin repressor-like, C-terminal domain"/>
    <property type="match status" value="1"/>
</dbReference>
<dbReference type="PROSITE" id="PS50977">
    <property type="entry name" value="HTH_TETR_2"/>
    <property type="match status" value="1"/>
</dbReference>
<dbReference type="Gene3D" id="1.10.357.10">
    <property type="entry name" value="Tetracycline Repressor, domain 2"/>
    <property type="match status" value="1"/>
</dbReference>
<dbReference type="SUPFAM" id="SSF46689">
    <property type="entry name" value="Homeodomain-like"/>
    <property type="match status" value="1"/>
</dbReference>
<keyword evidence="7" id="KW-1185">Reference proteome</keyword>
<dbReference type="PRINTS" id="PR00455">
    <property type="entry name" value="HTHTETR"/>
</dbReference>
<evidence type="ECO:0000256" key="4">
    <source>
        <dbReference type="PROSITE-ProRule" id="PRU00335"/>
    </source>
</evidence>
<dbReference type="PANTHER" id="PTHR30055:SF234">
    <property type="entry name" value="HTH-TYPE TRANSCRIPTIONAL REGULATOR BETI"/>
    <property type="match status" value="1"/>
</dbReference>
<evidence type="ECO:0000313" key="7">
    <source>
        <dbReference type="Proteomes" id="UP001501237"/>
    </source>
</evidence>
<dbReference type="Pfam" id="PF00440">
    <property type="entry name" value="TetR_N"/>
    <property type="match status" value="1"/>
</dbReference>
<dbReference type="RefSeq" id="WP_344825172.1">
    <property type="nucleotide sequence ID" value="NZ_BAAAUV010000004.1"/>
</dbReference>
<evidence type="ECO:0000256" key="2">
    <source>
        <dbReference type="ARBA" id="ARBA00023125"/>
    </source>
</evidence>
<dbReference type="InterPro" id="IPR050109">
    <property type="entry name" value="HTH-type_TetR-like_transc_reg"/>
</dbReference>
<evidence type="ECO:0000256" key="1">
    <source>
        <dbReference type="ARBA" id="ARBA00023015"/>
    </source>
</evidence>
<evidence type="ECO:0000259" key="5">
    <source>
        <dbReference type="PROSITE" id="PS50977"/>
    </source>
</evidence>
<protein>
    <submittedName>
        <fullName evidence="6">TetR/AcrR family transcriptional regulator</fullName>
    </submittedName>
</protein>
<keyword evidence="2 4" id="KW-0238">DNA-binding</keyword>
<feature type="domain" description="HTH tetR-type" evidence="5">
    <location>
        <begin position="20"/>
        <end position="80"/>
    </location>
</feature>
<feature type="DNA-binding region" description="H-T-H motif" evidence="4">
    <location>
        <begin position="43"/>
        <end position="62"/>
    </location>
</feature>
<dbReference type="InterPro" id="IPR036271">
    <property type="entry name" value="Tet_transcr_reg_TetR-rel_C_sf"/>
</dbReference>
<sequence>MSDGTVSDPRPYAALLAKGEDRRLQILAAAQRLLTRNGMRGTTLGQIAKEAGVTSAGLLHHFDSKEQLVHAALDARDAFDDANSDRAGDIRDQLEGVARRFRDAPELIGLFTVLLGENLDSEAPMHPRFLKRYRTAIETVADSIRRGQATGRYRTDLDPEVKAVEVVAFLQGIETSWLLDPTIPLTEVFGEYIASLTGVLAAEPS</sequence>
<name>A0ABP6Q8L6_9ACTN</name>
<proteinExistence type="predicted"/>
<evidence type="ECO:0000256" key="3">
    <source>
        <dbReference type="ARBA" id="ARBA00023163"/>
    </source>
</evidence>
<keyword evidence="3" id="KW-0804">Transcription</keyword>
<evidence type="ECO:0000313" key="6">
    <source>
        <dbReference type="EMBL" id="GAA3205155.1"/>
    </source>
</evidence>
<dbReference type="InterPro" id="IPR009057">
    <property type="entry name" value="Homeodomain-like_sf"/>
</dbReference>
<accession>A0ABP6Q8L6</accession>
<comment type="caution">
    <text evidence="6">The sequence shown here is derived from an EMBL/GenBank/DDBJ whole genome shotgun (WGS) entry which is preliminary data.</text>
</comment>
<keyword evidence="1" id="KW-0805">Transcription regulation</keyword>
<dbReference type="Proteomes" id="UP001501237">
    <property type="component" value="Unassembled WGS sequence"/>
</dbReference>
<dbReference type="InterPro" id="IPR001647">
    <property type="entry name" value="HTH_TetR"/>
</dbReference>
<organism evidence="6 7">
    <name type="scientific">Actinocorallia longicatena</name>
    <dbReference type="NCBI Taxonomy" id="111803"/>
    <lineage>
        <taxon>Bacteria</taxon>
        <taxon>Bacillati</taxon>
        <taxon>Actinomycetota</taxon>
        <taxon>Actinomycetes</taxon>
        <taxon>Streptosporangiales</taxon>
        <taxon>Thermomonosporaceae</taxon>
        <taxon>Actinocorallia</taxon>
    </lineage>
</organism>
<dbReference type="PANTHER" id="PTHR30055">
    <property type="entry name" value="HTH-TYPE TRANSCRIPTIONAL REGULATOR RUTR"/>
    <property type="match status" value="1"/>
</dbReference>
<gene>
    <name evidence="6" type="ORF">GCM10010468_20020</name>
</gene>